<dbReference type="Gene3D" id="2.40.50.100">
    <property type="match status" value="1"/>
</dbReference>
<dbReference type="InterPro" id="IPR058792">
    <property type="entry name" value="Beta-barrel_RND_2"/>
</dbReference>
<sequence length="362" mass="39516">MPLTTRTLSLLSVIALSVLLTACSEPAPVAEDNAVPARPVKWITVADPAGKKLRQFPAVLEASEVAQLTFRVSGELKQLPVHAGSHVKQGELVAKLDPTDYQLVVDQAKARYQLASSQYQRSKNLVAQGLMSEAQFDEVSSQLAVAKSNYETAQANLRYSELRAPFSGTIAHLYVENYENIQAKQPIATLQISDAIDVSIQVPENLFAKVSRQPDYQPVVIFDAAPDQHFSASLKEWDTQADPATNTYKVVLTMAKPENLNVLPGMSATVVVDLREIIQHSDQAIVIPASAVFSPTDGGKRYVWRVTANNTVDKVAVEVGPMTNEGIEIRAGLNPGDKVVIAGVHQLQNGQQVREWTRERGL</sequence>
<evidence type="ECO:0000259" key="5">
    <source>
        <dbReference type="Pfam" id="PF25917"/>
    </source>
</evidence>
<dbReference type="Gene3D" id="2.40.30.170">
    <property type="match status" value="1"/>
</dbReference>
<feature type="domain" description="Multidrug resistance protein MdtA-like barrel-sandwich hybrid" evidence="5">
    <location>
        <begin position="65"/>
        <end position="188"/>
    </location>
</feature>
<dbReference type="PROSITE" id="PS51257">
    <property type="entry name" value="PROKAR_LIPOPROTEIN"/>
    <property type="match status" value="1"/>
</dbReference>
<dbReference type="RefSeq" id="WP_126841886.1">
    <property type="nucleotide sequence ID" value="NZ_PIQH01000006.1"/>
</dbReference>
<dbReference type="NCBIfam" id="TIGR01730">
    <property type="entry name" value="RND_mfp"/>
    <property type="match status" value="1"/>
</dbReference>
<dbReference type="AlphaFoldDB" id="A0A432ZQ63"/>
<comment type="caution">
    <text evidence="8">The sequence shown here is derived from an EMBL/GenBank/DDBJ whole genome shotgun (WGS) entry which is preliminary data.</text>
</comment>
<keyword evidence="3" id="KW-0813">Transport</keyword>
<protein>
    <submittedName>
        <fullName evidence="8">Efflux RND transporter periplasmic adaptor subunit</fullName>
    </submittedName>
</protein>
<evidence type="ECO:0000259" key="7">
    <source>
        <dbReference type="Pfam" id="PF25967"/>
    </source>
</evidence>
<evidence type="ECO:0000256" key="4">
    <source>
        <dbReference type="SAM" id="SignalP"/>
    </source>
</evidence>
<dbReference type="EMBL" id="PIQH01000006">
    <property type="protein sequence ID" value="RUO80049.1"/>
    <property type="molecule type" value="Genomic_DNA"/>
</dbReference>
<dbReference type="SUPFAM" id="SSF111369">
    <property type="entry name" value="HlyD-like secretion proteins"/>
    <property type="match status" value="1"/>
</dbReference>
<dbReference type="Gene3D" id="2.40.420.20">
    <property type="match status" value="1"/>
</dbReference>
<dbReference type="OrthoDB" id="1185083at2"/>
<dbReference type="InterPro" id="IPR058627">
    <property type="entry name" value="MdtA-like_C"/>
</dbReference>
<dbReference type="Pfam" id="PF25954">
    <property type="entry name" value="Beta-barrel_RND_2"/>
    <property type="match status" value="1"/>
</dbReference>
<feature type="chain" id="PRO_5018987864" evidence="4">
    <location>
        <begin position="23"/>
        <end position="362"/>
    </location>
</feature>
<name>A0A432ZQ63_9GAMM</name>
<keyword evidence="9" id="KW-1185">Reference proteome</keyword>
<comment type="similarity">
    <text evidence="2">Belongs to the membrane fusion protein (MFP) (TC 8.A.1) family.</text>
</comment>
<comment type="subcellular location">
    <subcellularLocation>
        <location evidence="1">Cell envelope</location>
    </subcellularLocation>
</comment>
<dbReference type="GO" id="GO:1990281">
    <property type="term" value="C:efflux pump complex"/>
    <property type="evidence" value="ECO:0007669"/>
    <property type="project" value="TreeGrafter"/>
</dbReference>
<evidence type="ECO:0000256" key="1">
    <source>
        <dbReference type="ARBA" id="ARBA00004196"/>
    </source>
</evidence>
<feature type="domain" description="CusB-like beta-barrel" evidence="6">
    <location>
        <begin position="198"/>
        <end position="271"/>
    </location>
</feature>
<reference evidence="8 9" key="1">
    <citation type="journal article" date="2011" name="Front. Microbiol.">
        <title>Genomic signatures of strain selection and enhancement in Bacillus atrophaeus var. globigii, a historical biowarfare simulant.</title>
        <authorList>
            <person name="Gibbons H.S."/>
            <person name="Broomall S.M."/>
            <person name="McNew L.A."/>
            <person name="Daligault H."/>
            <person name="Chapman C."/>
            <person name="Bruce D."/>
            <person name="Karavis M."/>
            <person name="Krepps M."/>
            <person name="McGregor P.A."/>
            <person name="Hong C."/>
            <person name="Park K.H."/>
            <person name="Akmal A."/>
            <person name="Feldman A."/>
            <person name="Lin J.S."/>
            <person name="Chang W.E."/>
            <person name="Higgs B.W."/>
            <person name="Demirev P."/>
            <person name="Lindquist J."/>
            <person name="Liem A."/>
            <person name="Fochler E."/>
            <person name="Read T.D."/>
            <person name="Tapia R."/>
            <person name="Johnson S."/>
            <person name="Bishop-Lilly K.A."/>
            <person name="Detter C."/>
            <person name="Han C."/>
            <person name="Sozhamannan S."/>
            <person name="Rosenzweig C.N."/>
            <person name="Skowronski E.W."/>
        </authorList>
    </citation>
    <scope>NUCLEOTIDE SEQUENCE [LARGE SCALE GENOMIC DNA]</scope>
    <source>
        <strain evidence="8 9">CC-PW-9</strain>
    </source>
</reference>
<dbReference type="Pfam" id="PF25967">
    <property type="entry name" value="RND-MFP_C"/>
    <property type="match status" value="1"/>
</dbReference>
<dbReference type="Proteomes" id="UP000287996">
    <property type="component" value="Unassembled WGS sequence"/>
</dbReference>
<dbReference type="GO" id="GO:0015562">
    <property type="term" value="F:efflux transmembrane transporter activity"/>
    <property type="evidence" value="ECO:0007669"/>
    <property type="project" value="TreeGrafter"/>
</dbReference>
<feature type="domain" description="Multidrug resistance protein MdtA-like C-terminal permuted SH3" evidence="7">
    <location>
        <begin position="283"/>
        <end position="344"/>
    </location>
</feature>
<dbReference type="InterPro" id="IPR058625">
    <property type="entry name" value="MdtA-like_BSH"/>
</dbReference>
<dbReference type="Pfam" id="PF25917">
    <property type="entry name" value="BSH_RND"/>
    <property type="match status" value="1"/>
</dbReference>
<evidence type="ECO:0000259" key="6">
    <source>
        <dbReference type="Pfam" id="PF25954"/>
    </source>
</evidence>
<feature type="signal peptide" evidence="4">
    <location>
        <begin position="1"/>
        <end position="22"/>
    </location>
</feature>
<dbReference type="PANTHER" id="PTHR30469">
    <property type="entry name" value="MULTIDRUG RESISTANCE PROTEIN MDTA"/>
    <property type="match status" value="1"/>
</dbReference>
<dbReference type="PANTHER" id="PTHR30469:SF20">
    <property type="entry name" value="EFFLUX RND TRANSPORTER PERIPLASMIC ADAPTOR SUBUNIT"/>
    <property type="match status" value="1"/>
</dbReference>
<evidence type="ECO:0000256" key="3">
    <source>
        <dbReference type="ARBA" id="ARBA00022448"/>
    </source>
</evidence>
<evidence type="ECO:0000256" key="2">
    <source>
        <dbReference type="ARBA" id="ARBA00009477"/>
    </source>
</evidence>
<gene>
    <name evidence="8" type="ORF">CWI84_07045</name>
</gene>
<organism evidence="8 9">
    <name type="scientific">Idiomarina tyrosinivorans</name>
    <dbReference type="NCBI Taxonomy" id="1445662"/>
    <lineage>
        <taxon>Bacteria</taxon>
        <taxon>Pseudomonadati</taxon>
        <taxon>Pseudomonadota</taxon>
        <taxon>Gammaproteobacteria</taxon>
        <taxon>Alteromonadales</taxon>
        <taxon>Idiomarinaceae</taxon>
        <taxon>Idiomarina</taxon>
    </lineage>
</organism>
<dbReference type="Gene3D" id="1.10.287.470">
    <property type="entry name" value="Helix hairpin bin"/>
    <property type="match status" value="1"/>
</dbReference>
<evidence type="ECO:0000313" key="8">
    <source>
        <dbReference type="EMBL" id="RUO80049.1"/>
    </source>
</evidence>
<accession>A0A432ZQ63</accession>
<proteinExistence type="inferred from homology"/>
<evidence type="ECO:0000313" key="9">
    <source>
        <dbReference type="Proteomes" id="UP000287996"/>
    </source>
</evidence>
<dbReference type="InterPro" id="IPR006143">
    <property type="entry name" value="RND_pump_MFP"/>
</dbReference>
<keyword evidence="4" id="KW-0732">Signal</keyword>